<dbReference type="SUPFAM" id="SSF52540">
    <property type="entry name" value="P-loop containing nucleoside triphosphate hydrolases"/>
    <property type="match status" value="1"/>
</dbReference>
<dbReference type="GO" id="GO:0005524">
    <property type="term" value="F:ATP binding"/>
    <property type="evidence" value="ECO:0007669"/>
    <property type="project" value="UniProtKB-KW"/>
</dbReference>
<dbReference type="GO" id="GO:0008757">
    <property type="term" value="F:S-adenosylmethionine-dependent methyltransferase activity"/>
    <property type="evidence" value="ECO:0007669"/>
    <property type="project" value="UniProtKB-ARBA"/>
</dbReference>
<dbReference type="Pfam" id="PF08433">
    <property type="entry name" value="KTI12"/>
    <property type="match status" value="1"/>
</dbReference>
<evidence type="ECO:0000313" key="6">
    <source>
        <dbReference type="Proteomes" id="UP000649114"/>
    </source>
</evidence>
<dbReference type="Pfam" id="PF10294">
    <property type="entry name" value="Methyltransf_16"/>
    <property type="match status" value="1"/>
</dbReference>
<proteinExistence type="inferred from homology"/>
<dbReference type="InterPro" id="IPR029063">
    <property type="entry name" value="SAM-dependent_MTases_sf"/>
</dbReference>
<dbReference type="CDD" id="cd02440">
    <property type="entry name" value="AdoMet_MTases"/>
    <property type="match status" value="1"/>
</dbReference>
<keyword evidence="1" id="KW-0547">Nucleotide-binding</keyword>
<comment type="caution">
    <text evidence="5">The sequence shown here is derived from an EMBL/GenBank/DDBJ whole genome shotgun (WGS) entry which is preliminary data.</text>
</comment>
<dbReference type="InterPro" id="IPR013641">
    <property type="entry name" value="KTI12/PSTK"/>
</dbReference>
<dbReference type="InterPro" id="IPR025784">
    <property type="entry name" value="EFM7"/>
</dbReference>
<evidence type="ECO:0008006" key="7">
    <source>
        <dbReference type="Google" id="ProtNLM"/>
    </source>
</evidence>
<dbReference type="InterPro" id="IPR027417">
    <property type="entry name" value="P-loop_NTPase"/>
</dbReference>
<sequence length="665" mass="72417">MANEEDFVGLGDTFKDPEGFYPPEKEPTFAEHQMLTGQTVRVRLVGSHPLYSLEGDLLWNAGRTSASYIEEKASSLVEGKDVLEIGAAAGVPSIVSAVKGARTVVMTDYPDPDLVENMRYNASLSAAIIPSSSSLYVDGYKWGDPIEPLTAYLPEGSNSFDLLIMADVVYSYHEHPNLIKVMQKALKKSKDSVALVVFTPYQPWLLPRNQTFFPLAEQSGFQVTKIFEKVMDKVLFENDPGLIVLSGYPCSGLSYRAQQLASLLEATQDELFKSGTIPASRPRYKIHIVPTHDPSHPRTVYDDARTEKEARGVAYTRAKRALGRDSFVILDGMNYIKGYRYQLWCEAKALGTTSCVVHVGTPVDQCIANNEARIRRRDAQQEKSESRDNEPRESSTTESDPQVEAESTTQTNGPSPTTEDTEEPYPPDLLKNLIFRYEEPSTHSRWDKPLFTVPWSDPEPPIAEIWTALTGIPHPSTSTDAETPVTTLTSALASSALLSDTASINTSATARTPRTAALQRPRIKPHQATVQPTATDSSALYAMEKCTSAIVSAIRSYTLTNPSAEAALAQSPDARGIAIAVPEASAPIFIPAHVASSGTTDELAGAGGILALPRLQRLRRQWIGLNRAYVGVNHASGVKGGLAPDQVGDAFVRFLIAEFAGESGV</sequence>
<evidence type="ECO:0000256" key="4">
    <source>
        <dbReference type="SAM" id="MobiDB-lite"/>
    </source>
</evidence>
<accession>A0AAN5YF88</accession>
<evidence type="ECO:0000256" key="3">
    <source>
        <dbReference type="ARBA" id="ARBA00025768"/>
    </source>
</evidence>
<organism evidence="5 6">
    <name type="scientific">Aspergillus lentulus</name>
    <dbReference type="NCBI Taxonomy" id="293939"/>
    <lineage>
        <taxon>Eukaryota</taxon>
        <taxon>Fungi</taxon>
        <taxon>Dikarya</taxon>
        <taxon>Ascomycota</taxon>
        <taxon>Pezizomycotina</taxon>
        <taxon>Eurotiomycetes</taxon>
        <taxon>Eurotiomycetidae</taxon>
        <taxon>Eurotiales</taxon>
        <taxon>Aspergillaceae</taxon>
        <taxon>Aspergillus</taxon>
        <taxon>Aspergillus subgen. Fumigati</taxon>
    </lineage>
</organism>
<dbReference type="Gene3D" id="3.40.50.150">
    <property type="entry name" value="Vaccinia Virus protein VP39"/>
    <property type="match status" value="1"/>
</dbReference>
<feature type="compositionally biased region" description="Basic and acidic residues" evidence="4">
    <location>
        <begin position="377"/>
        <end position="395"/>
    </location>
</feature>
<dbReference type="PROSITE" id="PS51560">
    <property type="entry name" value="SAM_MT_NNT1"/>
    <property type="match status" value="1"/>
</dbReference>
<evidence type="ECO:0000256" key="1">
    <source>
        <dbReference type="ARBA" id="ARBA00022741"/>
    </source>
</evidence>
<feature type="compositionally biased region" description="Polar residues" evidence="4">
    <location>
        <begin position="396"/>
        <end position="413"/>
    </location>
</feature>
<feature type="region of interest" description="Disordered" evidence="4">
    <location>
        <begin position="375"/>
        <end position="427"/>
    </location>
</feature>
<dbReference type="SUPFAM" id="SSF53335">
    <property type="entry name" value="S-adenosyl-L-methionine-dependent methyltransferases"/>
    <property type="match status" value="1"/>
</dbReference>
<dbReference type="Proteomes" id="UP000649114">
    <property type="component" value="Unassembled WGS sequence"/>
</dbReference>
<protein>
    <recommendedName>
        <fullName evidence="7">Elongation factor methyltransferase 7</fullName>
    </recommendedName>
</protein>
<dbReference type="PANTHER" id="PTHR12435">
    <property type="match status" value="1"/>
</dbReference>
<dbReference type="EMBL" id="JAAAPU010000216">
    <property type="protein sequence ID" value="KAF4200252.1"/>
    <property type="molecule type" value="Genomic_DNA"/>
</dbReference>
<evidence type="ECO:0000313" key="5">
    <source>
        <dbReference type="EMBL" id="KAF4200252.1"/>
    </source>
</evidence>
<dbReference type="InterPro" id="IPR019410">
    <property type="entry name" value="Methyltransf_16"/>
</dbReference>
<evidence type="ECO:0000256" key="2">
    <source>
        <dbReference type="ARBA" id="ARBA00022840"/>
    </source>
</evidence>
<comment type="similarity">
    <text evidence="3">Belongs to the KTI12 family.</text>
</comment>
<reference evidence="5" key="1">
    <citation type="journal article" date="2020" name="bioRxiv">
        <title>Genomic and phenotypic heterogeneity of clinical isolates of the human pathogens Aspergillus fumigatus, Aspergillus lentulus and Aspergillus fumigatiaffinis.</title>
        <authorList>
            <person name="dos Santos R.A.C."/>
            <person name="Steenwyk J.L."/>
            <person name="Rivero-Menendez O."/>
            <person name="Mead M.E."/>
            <person name="Silva L.P."/>
            <person name="Bastos R.W."/>
            <person name="Alastruey-Izquierdo A."/>
            <person name="Goldman G.H."/>
            <person name="Rokas A."/>
        </authorList>
    </citation>
    <scope>NUCLEOTIDE SEQUENCE</scope>
    <source>
        <strain evidence="5">CNM-CM8927</strain>
    </source>
</reference>
<name>A0AAN5YF88_ASPLE</name>
<gene>
    <name evidence="5" type="ORF">CNMCM8927_003666</name>
</gene>
<dbReference type="Gene3D" id="3.40.50.300">
    <property type="entry name" value="P-loop containing nucleotide triphosphate hydrolases"/>
    <property type="match status" value="1"/>
</dbReference>
<dbReference type="AlphaFoldDB" id="A0AAN5YF88"/>
<keyword evidence="2" id="KW-0067">ATP-binding</keyword>
<reference evidence="5" key="2">
    <citation type="submission" date="2020-04" db="EMBL/GenBank/DDBJ databases">
        <authorList>
            <person name="Santos R.A.C."/>
            <person name="Steenwyk J.L."/>
            <person name="Rivero-Menendez O."/>
            <person name="Mead M.E."/>
            <person name="Silva L.P."/>
            <person name="Bastos R.W."/>
            <person name="Alastruey-Izquierdo A."/>
            <person name="Goldman G.H."/>
            <person name="Rokas A."/>
        </authorList>
    </citation>
    <scope>NUCLEOTIDE SEQUENCE</scope>
    <source>
        <strain evidence="5">CNM-CM8927</strain>
    </source>
</reference>